<dbReference type="SUPFAM" id="SSF81606">
    <property type="entry name" value="PP2C-like"/>
    <property type="match status" value="1"/>
</dbReference>
<name>A0A0M8QQC7_9ACTN</name>
<evidence type="ECO:0000256" key="1">
    <source>
        <dbReference type="SAM" id="MobiDB-lite"/>
    </source>
</evidence>
<evidence type="ECO:0000259" key="2">
    <source>
        <dbReference type="Pfam" id="PF13672"/>
    </source>
</evidence>
<keyword evidence="4" id="KW-1185">Reference proteome</keyword>
<accession>A0A0M8QQC7</accession>
<evidence type="ECO:0000313" key="4">
    <source>
        <dbReference type="Proteomes" id="UP000037773"/>
    </source>
</evidence>
<dbReference type="InterPro" id="IPR001932">
    <property type="entry name" value="PPM-type_phosphatase-like_dom"/>
</dbReference>
<comment type="caution">
    <text evidence="3">The sequence shown here is derived from an EMBL/GenBank/DDBJ whole genome shotgun (WGS) entry which is preliminary data.</text>
</comment>
<feature type="region of interest" description="Disordered" evidence="1">
    <location>
        <begin position="1"/>
        <end position="22"/>
    </location>
</feature>
<sequence length="285" mass="29925">MSPLSARRGDDGVNVALGSLPAEPGQQNEDFAAVAPGAAVLLDGASVAGAETGCVHGVAWFSSTLGGLLLRSITAHPARPLTDCLADAIRDVRSLHEDTCDLAYRASPTSTVVAVRTGGEALEYLVLGDSTLLLADRDGKTTAVTDQRLDEVGERLRAPVDELPTGSPEHAAALAEYRDALTGLRNQPGGFWIAGPEPRAAEHALTGTVPLESLASVTLMSDGATRLVDQFALADWREVLAVLGSSGPDELIRRVREAENGDPDGRRWPRGKASDDATVLHWALL</sequence>
<dbReference type="AlphaFoldDB" id="A0A0M8QQC7"/>
<reference evidence="3 4" key="1">
    <citation type="submission" date="2015-07" db="EMBL/GenBank/DDBJ databases">
        <authorList>
            <person name="Noorani M."/>
        </authorList>
    </citation>
    <scope>NUCLEOTIDE SEQUENCE [LARGE SCALE GENOMIC DNA]</scope>
    <source>
        <strain evidence="3 4">NRRL B-24567</strain>
    </source>
</reference>
<dbReference type="Proteomes" id="UP000037773">
    <property type="component" value="Unassembled WGS sequence"/>
</dbReference>
<feature type="domain" description="PPM-type phosphatase" evidence="2">
    <location>
        <begin position="26"/>
        <end position="245"/>
    </location>
</feature>
<proteinExistence type="predicted"/>
<dbReference type="Pfam" id="PF13672">
    <property type="entry name" value="PP2C_2"/>
    <property type="match status" value="1"/>
</dbReference>
<protein>
    <submittedName>
        <fullName evidence="3">Integrase</fullName>
    </submittedName>
</protein>
<dbReference type="EMBL" id="LGCN01000177">
    <property type="protein sequence ID" value="KOT38556.1"/>
    <property type="molecule type" value="Genomic_DNA"/>
</dbReference>
<gene>
    <name evidence="3" type="ORF">ADK41_16010</name>
</gene>
<evidence type="ECO:0000313" key="3">
    <source>
        <dbReference type="EMBL" id="KOT38556.1"/>
    </source>
</evidence>
<dbReference type="InterPro" id="IPR036457">
    <property type="entry name" value="PPM-type-like_dom_sf"/>
</dbReference>
<dbReference type="PATRIC" id="fig|36816.3.peg.3474"/>
<organism evidence="3 4">
    <name type="scientific">Streptomyces caelestis</name>
    <dbReference type="NCBI Taxonomy" id="36816"/>
    <lineage>
        <taxon>Bacteria</taxon>
        <taxon>Bacillati</taxon>
        <taxon>Actinomycetota</taxon>
        <taxon>Actinomycetes</taxon>
        <taxon>Kitasatosporales</taxon>
        <taxon>Streptomycetaceae</taxon>
        <taxon>Streptomyces</taxon>
    </lineage>
</organism>
<dbReference type="Gene3D" id="3.60.40.10">
    <property type="entry name" value="PPM-type phosphatase domain"/>
    <property type="match status" value="1"/>
</dbReference>